<gene>
    <name evidence="2" type="ORF">N6H18_04020</name>
</gene>
<feature type="transmembrane region" description="Helical" evidence="1">
    <location>
        <begin position="40"/>
        <end position="65"/>
    </location>
</feature>
<evidence type="ECO:0000313" key="3">
    <source>
        <dbReference type="Proteomes" id="UP001065174"/>
    </source>
</evidence>
<protein>
    <submittedName>
        <fullName evidence="2">Phage holin family protein</fullName>
    </submittedName>
</protein>
<sequence length="120" mass="13577">MIDILNINKIKSALSDYVKVKIELFKLDMTTQISNALAQVIAYFIIILIGGLVVFFVSMGMAFLFNQLLASTYLGFIIVAGIYLLFLLIVLYLLKSGNLKSFFEDKLMENFSSKEESNEE</sequence>
<reference evidence="2" key="1">
    <citation type="submission" date="2022-09" db="EMBL/GenBank/DDBJ databases">
        <title>Comparative genomics and taxonomic characterization of three novel marine species of genus Reichenbachiella exhibiting antioxidant and polysaccharide degradation activities.</title>
        <authorList>
            <person name="Muhammad N."/>
            <person name="Lee Y.-J."/>
            <person name="Ko J."/>
            <person name="Kim S.-G."/>
        </authorList>
    </citation>
    <scope>NUCLEOTIDE SEQUENCE</scope>
    <source>
        <strain evidence="2">BKB1-1</strain>
    </source>
</reference>
<dbReference type="EMBL" id="CP106679">
    <property type="protein sequence ID" value="UXP33119.1"/>
    <property type="molecule type" value="Genomic_DNA"/>
</dbReference>
<dbReference type="InterPro" id="IPR009937">
    <property type="entry name" value="Phage_holin_3_6"/>
</dbReference>
<proteinExistence type="predicted"/>
<feature type="transmembrane region" description="Helical" evidence="1">
    <location>
        <begin position="71"/>
        <end position="94"/>
    </location>
</feature>
<name>A0ABY6CTC7_9BACT</name>
<keyword evidence="3" id="KW-1185">Reference proteome</keyword>
<organism evidence="2 3">
    <name type="scientific">Reichenbachiella agarivorans</name>
    <dbReference type="NCBI Taxonomy" id="2979464"/>
    <lineage>
        <taxon>Bacteria</taxon>
        <taxon>Pseudomonadati</taxon>
        <taxon>Bacteroidota</taxon>
        <taxon>Cytophagia</taxon>
        <taxon>Cytophagales</taxon>
        <taxon>Reichenbachiellaceae</taxon>
        <taxon>Reichenbachiella</taxon>
    </lineage>
</organism>
<keyword evidence="1" id="KW-1133">Transmembrane helix</keyword>
<keyword evidence="1" id="KW-0812">Transmembrane</keyword>
<dbReference type="Pfam" id="PF07332">
    <property type="entry name" value="Phage_holin_3_6"/>
    <property type="match status" value="1"/>
</dbReference>
<evidence type="ECO:0000313" key="2">
    <source>
        <dbReference type="EMBL" id="UXP33119.1"/>
    </source>
</evidence>
<evidence type="ECO:0000256" key="1">
    <source>
        <dbReference type="SAM" id="Phobius"/>
    </source>
</evidence>
<accession>A0ABY6CTC7</accession>
<dbReference type="RefSeq" id="WP_262310548.1">
    <property type="nucleotide sequence ID" value="NZ_CP106679.1"/>
</dbReference>
<keyword evidence="1" id="KW-0472">Membrane</keyword>
<dbReference type="Proteomes" id="UP001065174">
    <property type="component" value="Chromosome"/>
</dbReference>